<protein>
    <submittedName>
        <fullName evidence="1">Uncharacterized protein</fullName>
    </submittedName>
</protein>
<reference evidence="2" key="1">
    <citation type="submission" date="2016-06" db="EMBL/GenBank/DDBJ databases">
        <title>Parallel loss of symbiosis genes in relatives of nitrogen-fixing non-legume Parasponia.</title>
        <authorList>
            <person name="Van Velzen R."/>
            <person name="Holmer R."/>
            <person name="Bu F."/>
            <person name="Rutten L."/>
            <person name="Van Zeijl A."/>
            <person name="Liu W."/>
            <person name="Santuari L."/>
            <person name="Cao Q."/>
            <person name="Sharma T."/>
            <person name="Shen D."/>
            <person name="Roswanjaya Y."/>
            <person name="Wardhani T."/>
            <person name="Kalhor M.S."/>
            <person name="Jansen J."/>
            <person name="Van den Hoogen J."/>
            <person name="Gungor B."/>
            <person name="Hartog M."/>
            <person name="Hontelez J."/>
            <person name="Verver J."/>
            <person name="Yang W.-C."/>
            <person name="Schijlen E."/>
            <person name="Repin R."/>
            <person name="Schilthuizen M."/>
            <person name="Schranz E."/>
            <person name="Heidstra R."/>
            <person name="Miyata K."/>
            <person name="Fedorova E."/>
            <person name="Kohlen W."/>
            <person name="Bisseling T."/>
            <person name="Smit S."/>
            <person name="Geurts R."/>
        </authorList>
    </citation>
    <scope>NUCLEOTIDE SEQUENCE [LARGE SCALE GENOMIC DNA]</scope>
    <source>
        <strain evidence="2">cv. RG33-2</strain>
    </source>
</reference>
<comment type="caution">
    <text evidence="1">The sequence shown here is derived from an EMBL/GenBank/DDBJ whole genome shotgun (WGS) entry which is preliminary data.</text>
</comment>
<dbReference type="Proteomes" id="UP000237000">
    <property type="component" value="Unassembled WGS sequence"/>
</dbReference>
<sequence>MLKQMVRIHNNTEYRITVKLARGVITILKVKNLGDIDIENLGDIEPGAYKDVPYSKIIISMETNVTIFEVAGVSLIEVKDYLIEDSKEIKLNIDDNGKIIVKIIGGNCFDRMR</sequence>
<dbReference type="EMBL" id="JXTC01000187">
    <property type="protein sequence ID" value="PON82864.1"/>
    <property type="molecule type" value="Genomic_DNA"/>
</dbReference>
<dbReference type="AlphaFoldDB" id="A0A2P5EBG6"/>
<feature type="non-terminal residue" evidence="1">
    <location>
        <position position="113"/>
    </location>
</feature>
<dbReference type="InParanoid" id="A0A2P5EBG6"/>
<keyword evidence="2" id="KW-1185">Reference proteome</keyword>
<evidence type="ECO:0000313" key="2">
    <source>
        <dbReference type="Proteomes" id="UP000237000"/>
    </source>
</evidence>
<proteinExistence type="predicted"/>
<gene>
    <name evidence="1" type="ORF">TorRG33x02_212750</name>
</gene>
<name>A0A2P5EBG6_TREOI</name>
<accession>A0A2P5EBG6</accession>
<organism evidence="1 2">
    <name type="scientific">Trema orientale</name>
    <name type="common">Charcoal tree</name>
    <name type="synonym">Celtis orientalis</name>
    <dbReference type="NCBI Taxonomy" id="63057"/>
    <lineage>
        <taxon>Eukaryota</taxon>
        <taxon>Viridiplantae</taxon>
        <taxon>Streptophyta</taxon>
        <taxon>Embryophyta</taxon>
        <taxon>Tracheophyta</taxon>
        <taxon>Spermatophyta</taxon>
        <taxon>Magnoliopsida</taxon>
        <taxon>eudicotyledons</taxon>
        <taxon>Gunneridae</taxon>
        <taxon>Pentapetalae</taxon>
        <taxon>rosids</taxon>
        <taxon>fabids</taxon>
        <taxon>Rosales</taxon>
        <taxon>Cannabaceae</taxon>
        <taxon>Trema</taxon>
    </lineage>
</organism>
<evidence type="ECO:0000313" key="1">
    <source>
        <dbReference type="EMBL" id="PON82864.1"/>
    </source>
</evidence>